<dbReference type="Proteomes" id="UP000731907">
    <property type="component" value="Unassembled WGS sequence"/>
</dbReference>
<dbReference type="Pfam" id="PF11750">
    <property type="entry name" value="DUF3307"/>
    <property type="match status" value="1"/>
</dbReference>
<feature type="transmembrane region" description="Helical" evidence="1">
    <location>
        <begin position="86"/>
        <end position="109"/>
    </location>
</feature>
<keyword evidence="3" id="KW-1185">Reference proteome</keyword>
<dbReference type="RefSeq" id="WP_161760311.1">
    <property type="nucleotide sequence ID" value="NZ_JAAATX020000001.1"/>
</dbReference>
<proteinExistence type="predicted"/>
<gene>
    <name evidence="2" type="ORF">GU927_000895</name>
</gene>
<dbReference type="InterPro" id="IPR021737">
    <property type="entry name" value="Phage_phiKZ_Orf197"/>
</dbReference>
<feature type="transmembrane region" description="Helical" evidence="1">
    <location>
        <begin position="6"/>
        <end position="25"/>
    </location>
</feature>
<accession>A0ABS6IZ23</accession>
<name>A0ABS6IZ23_9RHOB</name>
<feature type="transmembrane region" description="Helical" evidence="1">
    <location>
        <begin position="121"/>
        <end position="149"/>
    </location>
</feature>
<reference evidence="2 3" key="1">
    <citation type="submission" date="2021-06" db="EMBL/GenBank/DDBJ databases">
        <title>Rhodobacteraceae bacterium strain HSP-20.</title>
        <authorList>
            <person name="Chen W.-M."/>
        </authorList>
    </citation>
    <scope>NUCLEOTIDE SEQUENCE [LARGE SCALE GENOMIC DNA]</scope>
    <source>
        <strain evidence="2 3">HSP-20</strain>
    </source>
</reference>
<sequence>MTETFAALLAAHMAADFVLQTGAMVRGKGRPLWMAAHAAIVLGTATLTTGTLHPALFALTLAHAGIDAAKTLSRSTGFVAFVLDQSAHLATLALVALLVPGLWASGLWASGHVADLSTLPALYALFAGAVVAVRAGGFGIGLLMAPWAAAIPLDGLPGGGRVIGYLERGLIFLMILGGLPEGIGFLIAAKSVLRFGTVREEAKLSEYVIIGTLASFGWALLAAWATIALLSRLPPLGIPSFPP</sequence>
<organism evidence="2 3">
    <name type="scientific">Paragemmobacter amnigenus</name>
    <dbReference type="NCBI Taxonomy" id="2852097"/>
    <lineage>
        <taxon>Bacteria</taxon>
        <taxon>Pseudomonadati</taxon>
        <taxon>Pseudomonadota</taxon>
        <taxon>Alphaproteobacteria</taxon>
        <taxon>Rhodobacterales</taxon>
        <taxon>Paracoccaceae</taxon>
        <taxon>Paragemmobacter</taxon>
    </lineage>
</organism>
<protein>
    <submittedName>
        <fullName evidence="2">DUF3307 domain-containing protein</fullName>
    </submittedName>
</protein>
<keyword evidence="1" id="KW-0812">Transmembrane</keyword>
<keyword evidence="1" id="KW-0472">Membrane</keyword>
<comment type="caution">
    <text evidence="2">The sequence shown here is derived from an EMBL/GenBank/DDBJ whole genome shotgun (WGS) entry which is preliminary data.</text>
</comment>
<dbReference type="EMBL" id="JAAATX020000001">
    <property type="protein sequence ID" value="MBU9696392.1"/>
    <property type="molecule type" value="Genomic_DNA"/>
</dbReference>
<keyword evidence="1" id="KW-1133">Transmembrane helix</keyword>
<evidence type="ECO:0000313" key="2">
    <source>
        <dbReference type="EMBL" id="MBU9696392.1"/>
    </source>
</evidence>
<feature type="transmembrane region" description="Helical" evidence="1">
    <location>
        <begin position="169"/>
        <end position="188"/>
    </location>
</feature>
<evidence type="ECO:0000256" key="1">
    <source>
        <dbReference type="SAM" id="Phobius"/>
    </source>
</evidence>
<evidence type="ECO:0000313" key="3">
    <source>
        <dbReference type="Proteomes" id="UP000731907"/>
    </source>
</evidence>
<feature type="transmembrane region" description="Helical" evidence="1">
    <location>
        <begin position="37"/>
        <end position="66"/>
    </location>
</feature>
<feature type="transmembrane region" description="Helical" evidence="1">
    <location>
        <begin position="208"/>
        <end position="230"/>
    </location>
</feature>